<dbReference type="EMBL" id="MTYJ01000002">
    <property type="protein sequence ID" value="OQV25654.1"/>
    <property type="molecule type" value="Genomic_DNA"/>
</dbReference>
<dbReference type="SMR" id="A0A1W0XDV3"/>
<evidence type="ECO:0000259" key="8">
    <source>
        <dbReference type="Pfam" id="PF06441"/>
    </source>
</evidence>
<dbReference type="Gene3D" id="3.40.50.1820">
    <property type="entry name" value="alpha/beta hydrolase"/>
    <property type="match status" value="1"/>
</dbReference>
<evidence type="ECO:0000256" key="6">
    <source>
        <dbReference type="PIRNR" id="PIRNR001112"/>
    </source>
</evidence>
<feature type="domain" description="Epoxide hydrolase N-terminal" evidence="8">
    <location>
        <begin position="63"/>
        <end position="173"/>
    </location>
</feature>
<evidence type="ECO:0000256" key="2">
    <source>
        <dbReference type="ARBA" id="ARBA00004111"/>
    </source>
</evidence>
<comment type="catalytic activity">
    <reaction evidence="1 6">
        <text>1-(4-methoxyphenyl)-N-methyl-N-[(3-methyloxetan-3-yl)methyl]methanamine + H2O = 2-{[(4-methoxybenzyl)(methyl)amino]methyl}-2-methylpropane-1,3-diol</text>
        <dbReference type="Rhea" id="RHEA:55764"/>
        <dbReference type="ChEBI" id="CHEBI:15377"/>
        <dbReference type="ChEBI" id="CHEBI:139161"/>
        <dbReference type="ChEBI" id="CHEBI:139164"/>
        <dbReference type="EC" id="3.3.2.9"/>
    </reaction>
</comment>
<comment type="similarity">
    <text evidence="3 6">Belongs to the peptidase S33 family.</text>
</comment>
<dbReference type="GO" id="GO:0005789">
    <property type="term" value="C:endoplasmic reticulum membrane"/>
    <property type="evidence" value="ECO:0007669"/>
    <property type="project" value="UniProtKB-SubCell"/>
</dbReference>
<dbReference type="PRINTS" id="PR00412">
    <property type="entry name" value="EPOXHYDRLASE"/>
</dbReference>
<evidence type="ECO:0000256" key="3">
    <source>
        <dbReference type="ARBA" id="ARBA00010088"/>
    </source>
</evidence>
<keyword evidence="5 6" id="KW-0378">Hydrolase</keyword>
<evidence type="ECO:0000256" key="5">
    <source>
        <dbReference type="ARBA" id="ARBA00022801"/>
    </source>
</evidence>
<feature type="active site" description="Proton acceptor" evidence="7">
    <location>
        <position position="447"/>
    </location>
</feature>
<name>A0A1W0XDV3_HYPEX</name>
<comment type="caution">
    <text evidence="9">The sequence shown here is derived from an EMBL/GenBank/DDBJ whole genome shotgun (WGS) entry which is preliminary data.</text>
</comment>
<dbReference type="SUPFAM" id="SSF53474">
    <property type="entry name" value="alpha/beta-Hydrolases"/>
    <property type="match status" value="1"/>
</dbReference>
<evidence type="ECO:0000256" key="4">
    <source>
        <dbReference type="ARBA" id="ARBA00022797"/>
    </source>
</evidence>
<evidence type="ECO:0000313" key="10">
    <source>
        <dbReference type="Proteomes" id="UP000192578"/>
    </source>
</evidence>
<keyword evidence="10" id="KW-1185">Reference proteome</keyword>
<dbReference type="AlphaFoldDB" id="A0A1W0XDV3"/>
<dbReference type="Pfam" id="PF06441">
    <property type="entry name" value="EHN"/>
    <property type="match status" value="1"/>
</dbReference>
<dbReference type="OrthoDB" id="7130006at2759"/>
<dbReference type="InterPro" id="IPR016292">
    <property type="entry name" value="Epoxide_hydrolase"/>
</dbReference>
<dbReference type="InterPro" id="IPR000639">
    <property type="entry name" value="Epox_hydrolase-like"/>
</dbReference>
<dbReference type="InterPro" id="IPR029058">
    <property type="entry name" value="AB_hydrolase_fold"/>
</dbReference>
<evidence type="ECO:0000256" key="7">
    <source>
        <dbReference type="PIRSR" id="PIRSR001112-1"/>
    </source>
</evidence>
<keyword evidence="6" id="KW-0256">Endoplasmic reticulum</keyword>
<proteinExistence type="inferred from homology"/>
<dbReference type="EC" id="3.3.2.9" evidence="6"/>
<evidence type="ECO:0000256" key="1">
    <source>
        <dbReference type="ARBA" id="ARBA00000221"/>
    </source>
</evidence>
<feature type="active site" description="Proton donor" evidence="7">
    <location>
        <position position="386"/>
    </location>
</feature>
<reference evidence="10" key="1">
    <citation type="submission" date="2017-01" db="EMBL/GenBank/DDBJ databases">
        <title>Comparative genomics of anhydrobiosis in the tardigrade Hypsibius dujardini.</title>
        <authorList>
            <person name="Yoshida Y."/>
            <person name="Koutsovoulos G."/>
            <person name="Laetsch D."/>
            <person name="Stevens L."/>
            <person name="Kumar S."/>
            <person name="Horikawa D."/>
            <person name="Ishino K."/>
            <person name="Komine S."/>
            <person name="Tomita M."/>
            <person name="Blaxter M."/>
            <person name="Arakawa K."/>
        </authorList>
    </citation>
    <scope>NUCLEOTIDE SEQUENCE [LARGE SCALE GENOMIC DNA]</scope>
    <source>
        <strain evidence="10">Z151</strain>
    </source>
</reference>
<comment type="catalytic activity">
    <reaction evidence="6">
        <text>cis-stilbene oxide + H2O = (1R,2R)-hydrobenzoin</text>
        <dbReference type="Rhea" id="RHEA:23900"/>
        <dbReference type="ChEBI" id="CHEBI:15377"/>
        <dbReference type="ChEBI" id="CHEBI:50004"/>
        <dbReference type="ChEBI" id="CHEBI:50014"/>
        <dbReference type="EC" id="3.3.2.9"/>
    </reaction>
</comment>
<feature type="active site" description="Nucleophile" evidence="7">
    <location>
        <position position="242"/>
    </location>
</feature>
<dbReference type="PIRSF" id="PIRSF001112">
    <property type="entry name" value="Epoxide_hydrolase"/>
    <property type="match status" value="1"/>
</dbReference>
<dbReference type="GO" id="GO:0097176">
    <property type="term" value="P:epoxide metabolic process"/>
    <property type="evidence" value="ECO:0007669"/>
    <property type="project" value="TreeGrafter"/>
</dbReference>
<dbReference type="PANTHER" id="PTHR21661">
    <property type="entry name" value="EPOXIDE HYDROLASE 1-RELATED"/>
    <property type="match status" value="1"/>
</dbReference>
<accession>A0A1W0XDV3</accession>
<dbReference type="InterPro" id="IPR010497">
    <property type="entry name" value="Epoxide_hydro_N"/>
</dbReference>
<sequence>MGLLLSLTFLLFGIGSAFIGLLITQPDAVFNFLIPLPPKADVFPYNDRTWRATNEIPAKNSEIRPFRVDWPEKDLLDLKQRLENTRYGSPISDVKFTYGFPTGQVKKVVDYWLHKYDWRAQEAVLNQYPQYLTAIEGLDIHFVHYAKPQVAAKPVNTFPIALLHGWPGSFFEMYKLVPLLTTPRAIGEFDAVAFEVVIPAIPGFGFSDAAHTTGMDPCNIARIYDKLMERLGHTKYYVYGGDWGTTIARCLTVMYPEKVLGLDLTMYPVSVVPTMIRTAVASVAPSLVMDPTESYKLISNHLYTMLQEFGFTLLQSTKPDTIGAALSDTPAGLAVYILEKFTFFTRPEFINRTDGGLTEHFTMDELLTNVMVYWITNSIQSSVRIYKENCGYLNCGKLQELPRYPVTVPTVLSDFHQEVAGINPPEAFVRPYFKKLVKVSRHPEGGHFSAMERPIELAEDIWTVLTAVLQNEV</sequence>
<keyword evidence="6" id="KW-0472">Membrane</keyword>
<comment type="subcellular location">
    <subcellularLocation>
        <location evidence="6">Endoplasmic reticulum membrane</location>
    </subcellularLocation>
    <subcellularLocation>
        <location evidence="2">Microsome membrane</location>
        <topology evidence="2">Single-pass membrane protein</topology>
    </subcellularLocation>
</comment>
<dbReference type="Proteomes" id="UP000192578">
    <property type="component" value="Unassembled WGS sequence"/>
</dbReference>
<organism evidence="9 10">
    <name type="scientific">Hypsibius exemplaris</name>
    <name type="common">Freshwater tardigrade</name>
    <dbReference type="NCBI Taxonomy" id="2072580"/>
    <lineage>
        <taxon>Eukaryota</taxon>
        <taxon>Metazoa</taxon>
        <taxon>Ecdysozoa</taxon>
        <taxon>Tardigrada</taxon>
        <taxon>Eutardigrada</taxon>
        <taxon>Parachela</taxon>
        <taxon>Hypsibioidea</taxon>
        <taxon>Hypsibiidae</taxon>
        <taxon>Hypsibius</taxon>
    </lineage>
</organism>
<protein>
    <recommendedName>
        <fullName evidence="6">Epoxide hydrolase</fullName>
        <ecNumber evidence="6">3.3.2.9</ecNumber>
    </recommendedName>
</protein>
<gene>
    <name evidence="9" type="ORF">BV898_00589</name>
</gene>
<evidence type="ECO:0000313" key="9">
    <source>
        <dbReference type="EMBL" id="OQV25654.1"/>
    </source>
</evidence>
<dbReference type="PANTHER" id="PTHR21661:SF35">
    <property type="entry name" value="EPOXIDE HYDROLASE"/>
    <property type="match status" value="1"/>
</dbReference>
<dbReference type="GO" id="GO:0033961">
    <property type="term" value="F:cis-stilbene-oxide hydrolase activity"/>
    <property type="evidence" value="ECO:0007669"/>
    <property type="project" value="UniProtKB-UniRule"/>
</dbReference>
<keyword evidence="4 6" id="KW-0058">Aromatic hydrocarbons catabolism</keyword>